<sequence>MQRYHTASCTGAVNNSIGGASVRDTGRADSSSLPANFSVNSRRQPPLTPYKLKCDKEPLNSRLGPPDFHPQTPNCPEETLTREYVQSGYRETVEGLEEAREILLTQVQIFTKPVVIRCREAIRKCLRAINESRAQKRKAGQVYGVPLSGSLLTKPAVFPEQRACGEDFKKKWIEGLSQSHKRLRSLADHVPHGYRRKSLFEVLIRNNVPLVRATWFIKVTYLNQVRPSSASISSGTPDKTQLSRTELWTKDVIEYLQILLDEFFSRNNSHSALHTRDRSPQMLYAGSVHHRSDPAPAFIDGEEPSLHFKWWYVVRLLHWHHAEGLLLPSAIIDWVLCQLQEKDILEILQLLLPIIYGVLDSIVLSQTCVRTLAGIAVRYICEPCPGGSDLVDNSRRAYTMSALIEMLRYLILAVPDTFVALDCFPLPPSVLSYAVNDGAFVSKVSEEARKTKYNSAGVVCMFRNKGLDAQYQSFSFDQVVSSIQKRADNLAKAACPGYLVHSVAKAVQALDKSLSKGDIREAYSFLFENFYDGAVDEGWIEEVSPCLRSSLKWIGTVSLSFVCSVFFLCEWATCDYRDFRAAPPHDLKFSGRKDFSQVHIASRLLKLTMRDLQSKPRQKNERSLGINSLTKGLSRHNYVNGYENKGNSKNVNRKNADSSDIFESPGPLHDIIVCWIDQHEVQKGEGLKRLQLLIVELIRSGIFYPQSYVRQLIISGIMDTSGPVGDLNRRRRHYQILKQLPGLFIHDVLEEARIAEGSELLEAMHVYSNERRLLLGGVLCEQYQNSFKSNISMQKQKHHLTSVKDGGSTTSFDQWKIIQSCSSILISEKVKSNADIEELKASISLLLQIPNLSISSDTGLDESQGSVKRAVESISNKMDLVEGTPGCEDCTRAKRQKLNEEKSSCFQGHSPISDDEDTWWMRKGPKSSDSSKVDLPLKSSKQVPKGRQKVVRKSLAQLTAARIEGSQGASTSHVCDNKVGCPHHRNGTEGETIKSVDGIRTLHGGDIVSIAKALKHLRFIEKRSITLWLLTIVKQLVEETERNVAKANQFNRPFVSADDRSSIRWKLGEDELSVILYLMDVCNDLVSASKLLLWLFPKVVTNPSPTIHSGRNIMMLQRNVENHACEVGEAFVLSCLRRYENILVATDLIPEVLTAAMQRVAALLASSGRVSGSAVLTYSRYLLKKYANVPRVFEWDKSFKATCDKRLLSELEPSRSLDGEFGLPLGVPAGVEDLDDFLRQKISGNRITRAGINMKEIVQRHIDDAFHYFFGKKREFFGAGTQKGPGYEKSDDGYQIAHQIIVGLLDCFRQTGGAAQEGDPSLVSSAVSAIVNNIGPTIAKMPDFTVASNHSNSSSAMASLSFARRILRVHISCLCLLKEALGERQCRVFEIALATEASSALATAFAPGKASRSQFQLSPEDSNVNIDMLNNSARSGRVTRSAAAISALVVGAVIHGATSLERMVTVFRLKEGLDVIQFIRSTKSYSNGNARSIPAFKVDNSIEVYVHWFRLLVGNCRTLSDGLIVELLGEPSIVALSRMQRILPLSLVFPPAYSIFAFVIWRQIIVSKDLTNREDINQLYQSLTMAIGDAVKHLPFRDVCLRDSQGFYDIVAADASDAEFAAMLNGLDMHSKSAAFVPLRGRLFLNAIIDCKMPESVSTQDDNNRVSGLGGSKVQHMENETKLLDKLVNVLDTLQPAKFHWQWVELRLLLNEQALVEKLEAHDMPLADAIRSSSPGPEKATASENENNFIVIILTRLLVRPDAAPLFSELVHLFGQSLEDSMLLQAKWFLRGQDVLLGRKTIRQRLINIADSKNLSTKSQFWKPWGWCRSGFDPMTSRGDKKKFEVTSLEEGEVVEDGTDTKRSGKGSTQMFNSEGFSMSQQYTTERALVELVLPCIDQGSDESRNTFASDLIKQLNNIEQQINMVTHGASKQSGSTSSGLEGPANKGSNRKVMRGGSPGMNRRTTGGAADSALPPPAALRASMSLRLQLLLRLLPIICTDGEPSGRNMRHTLASVILRLLGNRIVHEDADLLFSPVQSSQSKMEVESPLETVSTDLSGESLFDRLLLVLHGLLSNSQPSWLKSRSPSKLMNEFSRDTAGLDREVVESLQNDLDRMQLPGSIRWRIQAAMPVLLPSVRWSISCQLPYVPVAAVASLQPSITMSGSYSGNVSQKNPLPLARITTNVPGKSKPLPLPLPLQQENDMEIDPWTLLEDGTGSGPSSSNTAVIGSGDHANLRASSWLKGAVRVRRTDLTYIGAVDDDS</sequence>
<feature type="domain" description="Mediator complex subunit Med12" evidence="7">
    <location>
        <begin position="157"/>
        <end position="218"/>
    </location>
</feature>
<feature type="region of interest" description="Disordered" evidence="6">
    <location>
        <begin position="1929"/>
        <end position="1974"/>
    </location>
</feature>
<evidence type="ECO:0000313" key="9">
    <source>
        <dbReference type="Proteomes" id="UP001174677"/>
    </source>
</evidence>
<dbReference type="EMBL" id="JARPOI010000002">
    <property type="protein sequence ID" value="KAJ9188333.1"/>
    <property type="molecule type" value="Genomic_DNA"/>
</dbReference>
<keyword evidence="4" id="KW-0804">Transcription</keyword>
<keyword evidence="5" id="KW-0539">Nucleus</keyword>
<evidence type="ECO:0000256" key="5">
    <source>
        <dbReference type="ARBA" id="ARBA00023242"/>
    </source>
</evidence>
<dbReference type="Proteomes" id="UP001174677">
    <property type="component" value="Chromosome 2"/>
</dbReference>
<protein>
    <recommendedName>
        <fullName evidence="7">Mediator complex subunit Med12 domain-containing protein</fullName>
    </recommendedName>
</protein>
<feature type="compositionally biased region" description="Polar residues" evidence="6">
    <location>
        <begin position="1929"/>
        <end position="1940"/>
    </location>
</feature>
<comment type="subcellular location">
    <subcellularLocation>
        <location evidence="1">Nucleus</location>
    </subcellularLocation>
</comment>
<evidence type="ECO:0000256" key="2">
    <source>
        <dbReference type="ARBA" id="ARBA00010289"/>
    </source>
</evidence>
<feature type="compositionally biased region" description="Polar residues" evidence="6">
    <location>
        <begin position="28"/>
        <end position="43"/>
    </location>
</feature>
<evidence type="ECO:0000256" key="3">
    <source>
        <dbReference type="ARBA" id="ARBA00023015"/>
    </source>
</evidence>
<evidence type="ECO:0000259" key="7">
    <source>
        <dbReference type="SMART" id="SM01281"/>
    </source>
</evidence>
<evidence type="ECO:0000256" key="6">
    <source>
        <dbReference type="SAM" id="MobiDB-lite"/>
    </source>
</evidence>
<evidence type="ECO:0000313" key="8">
    <source>
        <dbReference type="EMBL" id="KAJ9188333.1"/>
    </source>
</evidence>
<comment type="similarity">
    <text evidence="2">Belongs to the Mediator complex subunit 12 family.</text>
</comment>
<organism evidence="8 9">
    <name type="scientific">Hevea brasiliensis</name>
    <name type="common">Para rubber tree</name>
    <name type="synonym">Siphonia brasiliensis</name>
    <dbReference type="NCBI Taxonomy" id="3981"/>
    <lineage>
        <taxon>Eukaryota</taxon>
        <taxon>Viridiplantae</taxon>
        <taxon>Streptophyta</taxon>
        <taxon>Embryophyta</taxon>
        <taxon>Tracheophyta</taxon>
        <taxon>Spermatophyta</taxon>
        <taxon>Magnoliopsida</taxon>
        <taxon>eudicotyledons</taxon>
        <taxon>Gunneridae</taxon>
        <taxon>Pentapetalae</taxon>
        <taxon>rosids</taxon>
        <taxon>fabids</taxon>
        <taxon>Malpighiales</taxon>
        <taxon>Euphorbiaceae</taxon>
        <taxon>Crotonoideae</taxon>
        <taxon>Micrandreae</taxon>
        <taxon>Hevea</taxon>
    </lineage>
</organism>
<comment type="caution">
    <text evidence="8">The sequence shown here is derived from an EMBL/GenBank/DDBJ whole genome shotgun (WGS) entry which is preliminary data.</text>
</comment>
<feature type="region of interest" description="Disordered" evidence="6">
    <location>
        <begin position="916"/>
        <end position="948"/>
    </location>
</feature>
<evidence type="ECO:0000256" key="4">
    <source>
        <dbReference type="ARBA" id="ARBA00023163"/>
    </source>
</evidence>
<keyword evidence="9" id="KW-1185">Reference proteome</keyword>
<accession>A0ABQ9NAB8</accession>
<feature type="compositionally biased region" description="Polar residues" evidence="6">
    <location>
        <begin position="1"/>
        <end position="18"/>
    </location>
</feature>
<gene>
    <name evidence="8" type="ORF">P3X46_003699</name>
</gene>
<feature type="region of interest" description="Disordered" evidence="6">
    <location>
        <begin position="1"/>
        <end position="49"/>
    </location>
</feature>
<dbReference type="Pfam" id="PF09497">
    <property type="entry name" value="Med12"/>
    <property type="match status" value="1"/>
</dbReference>
<dbReference type="InterPro" id="IPR019035">
    <property type="entry name" value="Mediator_Med12"/>
</dbReference>
<dbReference type="PANTHER" id="PTHR46567:SF1">
    <property type="entry name" value="MEDIATOR OF RNA POLYMERASE II TRANSCRIPTION SUBUNIT 12"/>
    <property type="match status" value="1"/>
</dbReference>
<dbReference type="SMART" id="SM01281">
    <property type="entry name" value="Med12"/>
    <property type="match status" value="1"/>
</dbReference>
<reference evidence="8" key="1">
    <citation type="journal article" date="2023" name="Plant Biotechnol. J.">
        <title>Chromosome-level wild Hevea brasiliensis genome provides new tools for genomic-assisted breeding and valuable loci to elevate rubber yield.</title>
        <authorList>
            <person name="Cheng H."/>
            <person name="Song X."/>
            <person name="Hu Y."/>
            <person name="Wu T."/>
            <person name="Yang Q."/>
            <person name="An Z."/>
            <person name="Feng S."/>
            <person name="Deng Z."/>
            <person name="Wu W."/>
            <person name="Zeng X."/>
            <person name="Tu M."/>
            <person name="Wang X."/>
            <person name="Huang H."/>
        </authorList>
    </citation>
    <scope>NUCLEOTIDE SEQUENCE</scope>
    <source>
        <strain evidence="8">MT/VB/25A 57/8</strain>
    </source>
</reference>
<name>A0ABQ9NAB8_HEVBR</name>
<dbReference type="PANTHER" id="PTHR46567">
    <property type="entry name" value="MEDIATOR OF RNA POLYMERASE II TRANSCRIPTION SUBUNIT 12"/>
    <property type="match status" value="1"/>
</dbReference>
<proteinExistence type="inferred from homology"/>
<evidence type="ECO:0000256" key="1">
    <source>
        <dbReference type="ARBA" id="ARBA00004123"/>
    </source>
</evidence>
<keyword evidence="3" id="KW-0805">Transcription regulation</keyword>